<evidence type="ECO:0000313" key="1">
    <source>
        <dbReference type="EMBL" id="ARS65276.1"/>
    </source>
</evidence>
<gene>
    <name evidence="1" type="ORF">NMSP_1678</name>
</gene>
<keyword evidence="2" id="KW-1185">Reference proteome</keyword>
<evidence type="ECO:0000313" key="2">
    <source>
        <dbReference type="Proteomes" id="UP000249949"/>
    </source>
</evidence>
<name>A0A2Z2HSX7_9ARCH</name>
<sequence length="182" mass="21206">MNYSMTESKISQITLEKSKEEYSSDENIEINVQFSIEGGLRDAFNEANWTKAYNNNDVSMKLKYGVKLTSGGFRKKELGRTIDSYRKAAIFWTRNPKLVNPMKDRRIWVQVAKNFEPFIRLSEEEVREEFLDFNEKFVFKASDLGKGKHKIGAEVFSSWQKHDYTEPGNIKNNSNEIEVVIN</sequence>
<reference evidence="1 2" key="1">
    <citation type="journal article" date="2017" name="Environ. Microbiol.">
        <title>Genome and epigenome of a novel marine Thaumarchaeota strain suggest viral infection, phosphorothioation DNA modification and multiple restriction systems.</title>
        <authorList>
            <person name="Ahlgren N.A."/>
            <person name="Chen Y."/>
            <person name="Needham D.M."/>
            <person name="Parada A.E."/>
            <person name="Sachdeva R."/>
            <person name="Trinh V."/>
            <person name="Chen T."/>
            <person name="Fuhrman J.A."/>
        </authorList>
    </citation>
    <scope>NUCLEOTIDE SEQUENCE [LARGE SCALE GENOMIC DNA]</scope>
    <source>
        <strain evidence="1 2">SPOT01</strain>
    </source>
</reference>
<proteinExistence type="predicted"/>
<protein>
    <submittedName>
        <fullName evidence="1">Uncharacterized protein</fullName>
    </submittedName>
</protein>
<dbReference type="EMBL" id="CP021324">
    <property type="protein sequence ID" value="ARS65276.1"/>
    <property type="molecule type" value="Genomic_DNA"/>
</dbReference>
<dbReference type="AlphaFoldDB" id="A0A2Z2HSX7"/>
<accession>A0A2Z2HSX7</accession>
<dbReference type="KEGG" id="nct:NMSP_1678"/>
<organism evidence="1 2">
    <name type="scientific">Candidatus Nitrosomarinus catalinensis</name>
    <dbReference type="NCBI Taxonomy" id="1898749"/>
    <lineage>
        <taxon>Archaea</taxon>
        <taxon>Nitrososphaerota</taxon>
        <taxon>Nitrososphaeria</taxon>
        <taxon>Nitrosopumilales</taxon>
        <taxon>Nitrosopumilaceae</taxon>
        <taxon>Candidatus Nitrosomarinus</taxon>
    </lineage>
</organism>
<dbReference type="Proteomes" id="UP000249949">
    <property type="component" value="Chromosome"/>
</dbReference>